<evidence type="ECO:0000313" key="6">
    <source>
        <dbReference type="Proteomes" id="UP001595907"/>
    </source>
</evidence>
<name>A0ABV8QT72_9BACT</name>
<accession>A0ABV8QT72</accession>
<feature type="domain" description="Quercetin 2,3-dioxygenase C-terminal cupin" evidence="4">
    <location>
        <begin position="148"/>
        <end position="233"/>
    </location>
</feature>
<dbReference type="PANTHER" id="PTHR43212:SF3">
    <property type="entry name" value="QUERCETIN 2,3-DIOXYGENASE"/>
    <property type="match status" value="1"/>
</dbReference>
<protein>
    <submittedName>
        <fullName evidence="5">Pirin family protein</fullName>
    </submittedName>
</protein>
<dbReference type="RefSeq" id="WP_379709894.1">
    <property type="nucleotide sequence ID" value="NZ_JBHSCZ010000002.1"/>
</dbReference>
<feature type="domain" description="Pirin N-terminal" evidence="3">
    <location>
        <begin position="12"/>
        <end position="120"/>
    </location>
</feature>
<comment type="similarity">
    <text evidence="1 2">Belongs to the pirin family.</text>
</comment>
<dbReference type="SUPFAM" id="SSF51182">
    <property type="entry name" value="RmlC-like cupins"/>
    <property type="match status" value="1"/>
</dbReference>
<dbReference type="EMBL" id="JBHSCZ010000002">
    <property type="protein sequence ID" value="MFC4263397.1"/>
    <property type="molecule type" value="Genomic_DNA"/>
</dbReference>
<keyword evidence="6" id="KW-1185">Reference proteome</keyword>
<sequence>MKTTITRANERGVANYGWLKPAHYFSFGGWHEPTKVHFGALRVLNDDWIAGGGAFPTHPHDNMEIVTIPFTGALQHKDSTGGAGIIKAGDIQIMSAGSGVQHSEANASPTEPVTLFQVWVFPKEKNITPRYDQRTFDINDRNEKWQTVVSPLDADAALWINQDAAFSLTNRAAQQTITYQHKFNNSGVYLVVIDGVVEVEGNKLNKRDAIGIAEVDQFDITIHENASLLAIEVPMQF</sequence>
<organism evidence="5 6">
    <name type="scientific">Ferruginibacter yonginensis</name>
    <dbReference type="NCBI Taxonomy" id="1310416"/>
    <lineage>
        <taxon>Bacteria</taxon>
        <taxon>Pseudomonadati</taxon>
        <taxon>Bacteroidota</taxon>
        <taxon>Chitinophagia</taxon>
        <taxon>Chitinophagales</taxon>
        <taxon>Chitinophagaceae</taxon>
        <taxon>Ferruginibacter</taxon>
    </lineage>
</organism>
<dbReference type="CDD" id="cd02910">
    <property type="entry name" value="cupin_Yhhw_N"/>
    <property type="match status" value="1"/>
</dbReference>
<dbReference type="InterPro" id="IPR011051">
    <property type="entry name" value="RmlC_Cupin_sf"/>
</dbReference>
<comment type="caution">
    <text evidence="5">The sequence shown here is derived from an EMBL/GenBank/DDBJ whole genome shotgun (WGS) entry which is preliminary data.</text>
</comment>
<gene>
    <name evidence="5" type="ORF">ACFOWM_10935</name>
</gene>
<dbReference type="PIRSF" id="PIRSF006232">
    <property type="entry name" value="Pirin"/>
    <property type="match status" value="1"/>
</dbReference>
<dbReference type="PANTHER" id="PTHR43212">
    <property type="entry name" value="QUERCETIN 2,3-DIOXYGENASE"/>
    <property type="match status" value="1"/>
</dbReference>
<dbReference type="InterPro" id="IPR012093">
    <property type="entry name" value="Pirin"/>
</dbReference>
<dbReference type="InterPro" id="IPR041602">
    <property type="entry name" value="Quercetinase_C"/>
</dbReference>
<dbReference type="InterPro" id="IPR003829">
    <property type="entry name" value="Pirin_N_dom"/>
</dbReference>
<dbReference type="Pfam" id="PF17954">
    <property type="entry name" value="Pirin_C_2"/>
    <property type="match status" value="1"/>
</dbReference>
<dbReference type="InterPro" id="IPR014710">
    <property type="entry name" value="RmlC-like_jellyroll"/>
</dbReference>
<dbReference type="Proteomes" id="UP001595907">
    <property type="component" value="Unassembled WGS sequence"/>
</dbReference>
<evidence type="ECO:0000256" key="1">
    <source>
        <dbReference type="ARBA" id="ARBA00008416"/>
    </source>
</evidence>
<evidence type="ECO:0000313" key="5">
    <source>
        <dbReference type="EMBL" id="MFC4263397.1"/>
    </source>
</evidence>
<dbReference type="Gene3D" id="2.60.120.10">
    <property type="entry name" value="Jelly Rolls"/>
    <property type="match status" value="2"/>
</dbReference>
<proteinExistence type="inferred from homology"/>
<dbReference type="Pfam" id="PF02678">
    <property type="entry name" value="Pirin"/>
    <property type="match status" value="1"/>
</dbReference>
<reference evidence="6" key="1">
    <citation type="journal article" date="2019" name="Int. J. Syst. Evol. Microbiol.">
        <title>The Global Catalogue of Microorganisms (GCM) 10K type strain sequencing project: providing services to taxonomists for standard genome sequencing and annotation.</title>
        <authorList>
            <consortium name="The Broad Institute Genomics Platform"/>
            <consortium name="The Broad Institute Genome Sequencing Center for Infectious Disease"/>
            <person name="Wu L."/>
            <person name="Ma J."/>
        </authorList>
    </citation>
    <scope>NUCLEOTIDE SEQUENCE [LARGE SCALE GENOMIC DNA]</scope>
    <source>
        <strain evidence="6">CECT 8289</strain>
    </source>
</reference>
<evidence type="ECO:0000256" key="2">
    <source>
        <dbReference type="RuleBase" id="RU003457"/>
    </source>
</evidence>
<evidence type="ECO:0000259" key="4">
    <source>
        <dbReference type="Pfam" id="PF17954"/>
    </source>
</evidence>
<evidence type="ECO:0000259" key="3">
    <source>
        <dbReference type="Pfam" id="PF02678"/>
    </source>
</evidence>